<name>A0A4R4TJK6_9ACTN</name>
<dbReference type="InterPro" id="IPR019963">
    <property type="entry name" value="FL_hydrolase_MqnB"/>
</dbReference>
<feature type="compositionally biased region" description="Basic and acidic residues" evidence="3">
    <location>
        <begin position="233"/>
        <end position="242"/>
    </location>
</feature>
<dbReference type="GO" id="GO:0008930">
    <property type="term" value="F:methylthioadenosine nucleosidase activity"/>
    <property type="evidence" value="ECO:0007669"/>
    <property type="project" value="TreeGrafter"/>
</dbReference>
<dbReference type="AlphaFoldDB" id="A0A4R4TJK6"/>
<comment type="catalytic activity">
    <reaction evidence="1">
        <text>futalosine + H2O = dehypoxanthine futalosine + hypoxanthine</text>
        <dbReference type="Rhea" id="RHEA:25904"/>
        <dbReference type="ChEBI" id="CHEBI:15377"/>
        <dbReference type="ChEBI" id="CHEBI:17368"/>
        <dbReference type="ChEBI" id="CHEBI:58863"/>
        <dbReference type="ChEBI" id="CHEBI:58864"/>
        <dbReference type="EC" id="3.2.2.26"/>
    </reaction>
</comment>
<dbReference type="RefSeq" id="WP_132818029.1">
    <property type="nucleotide sequence ID" value="NZ_SMKI01000105.1"/>
</dbReference>
<dbReference type="SUPFAM" id="SSF53167">
    <property type="entry name" value="Purine and uridine phosphorylases"/>
    <property type="match status" value="1"/>
</dbReference>
<gene>
    <name evidence="1" type="primary">mqnB</name>
    <name evidence="5" type="ORF">E1283_12325</name>
</gene>
<evidence type="ECO:0000256" key="3">
    <source>
        <dbReference type="SAM" id="MobiDB-lite"/>
    </source>
</evidence>
<keyword evidence="1" id="KW-0474">Menaquinone biosynthesis</keyword>
<sequence>MRLLIATAVDSERRAVTSAADGDPTVIRLATGVELHRVPLPGAPGELDAVAAGVGGPAAAAVVASVLAAGEGPYDLVVSAGIGGGFAERVPVGGLVVASTVLAADLGAQTRAGFADMAELGFGIVAHQPPEELATAVATATGAVHAPVLSVSTVTGTEERLAELAARHRGAAGEAMEGFGVACAAALHGVPMLEIRAVSNAVGPRDREAWRIPEALAALTAAFAAVGPAVHDWHTRERHREAPQTSQTPQSPEKETP</sequence>
<dbReference type="GO" id="GO:0005829">
    <property type="term" value="C:cytosol"/>
    <property type="evidence" value="ECO:0007669"/>
    <property type="project" value="TreeGrafter"/>
</dbReference>
<comment type="caution">
    <text evidence="5">The sequence shown here is derived from an EMBL/GenBank/DDBJ whole genome shotgun (WGS) entry which is preliminary data.</text>
</comment>
<keyword evidence="6" id="KW-1185">Reference proteome</keyword>
<keyword evidence="5" id="KW-0326">Glycosidase</keyword>
<dbReference type="InterPro" id="IPR000845">
    <property type="entry name" value="Nucleoside_phosphorylase_d"/>
</dbReference>
<dbReference type="Proteomes" id="UP000295345">
    <property type="component" value="Unassembled WGS sequence"/>
</dbReference>
<evidence type="ECO:0000256" key="1">
    <source>
        <dbReference type="HAMAP-Rule" id="MF_00991"/>
    </source>
</evidence>
<dbReference type="PANTHER" id="PTHR46832">
    <property type="entry name" value="5'-METHYLTHIOADENOSINE/S-ADENOSYLHOMOCYSTEINE NUCLEOSIDASE"/>
    <property type="match status" value="1"/>
</dbReference>
<dbReference type="GO" id="GO:0008782">
    <property type="term" value="F:adenosylhomocysteine nucleosidase activity"/>
    <property type="evidence" value="ECO:0007669"/>
    <property type="project" value="TreeGrafter"/>
</dbReference>
<protein>
    <recommendedName>
        <fullName evidence="1 2">Futalosine hydrolase</fullName>
        <shortName evidence="1">FL hydrolase</shortName>
        <ecNumber evidence="1 2">3.2.2.26</ecNumber>
    </recommendedName>
    <alternativeName>
        <fullName evidence="1">Futalosine nucleosidase</fullName>
    </alternativeName>
    <alternativeName>
        <fullName evidence="1">Menaquinone biosynthetic enzyme MqnB</fullName>
    </alternativeName>
</protein>
<dbReference type="GO" id="GO:0009116">
    <property type="term" value="P:nucleoside metabolic process"/>
    <property type="evidence" value="ECO:0007669"/>
    <property type="project" value="InterPro"/>
</dbReference>
<feature type="domain" description="Nucleoside phosphorylase" evidence="4">
    <location>
        <begin position="50"/>
        <end position="216"/>
    </location>
</feature>
<dbReference type="UniPathway" id="UPA00079"/>
<dbReference type="Pfam" id="PF01048">
    <property type="entry name" value="PNP_UDP_1"/>
    <property type="match status" value="1"/>
</dbReference>
<dbReference type="NCBIfam" id="TIGR03664">
    <property type="entry name" value="fut_nucase"/>
    <property type="match status" value="1"/>
</dbReference>
<evidence type="ECO:0000313" key="5">
    <source>
        <dbReference type="EMBL" id="TDC75462.1"/>
    </source>
</evidence>
<accession>A0A4R4TJK6</accession>
<comment type="pathway">
    <text evidence="1">Quinol/quinone metabolism; menaquinone biosynthesis.</text>
</comment>
<reference evidence="5 6" key="1">
    <citation type="submission" date="2019-03" db="EMBL/GenBank/DDBJ databases">
        <title>Draft genome sequences of novel Actinobacteria.</title>
        <authorList>
            <person name="Sahin N."/>
            <person name="Ay H."/>
            <person name="Saygin H."/>
        </authorList>
    </citation>
    <scope>NUCLEOTIDE SEQUENCE [LARGE SCALE GENOMIC DNA]</scope>
    <source>
        <strain evidence="5 6">DSM 41900</strain>
    </source>
</reference>
<evidence type="ECO:0000259" key="4">
    <source>
        <dbReference type="Pfam" id="PF01048"/>
    </source>
</evidence>
<dbReference type="CDD" id="cd17766">
    <property type="entry name" value="futalosine_nucleosidase_MqnB"/>
    <property type="match status" value="1"/>
</dbReference>
<comment type="function">
    <text evidence="1">Catalyzes the hydrolysis of futalosine (FL) to dehypoxanthine futalosine (DHFL) and hypoxanthine, a step in the biosynthesis of menaquinone (MK, vitamin K2).</text>
</comment>
<proteinExistence type="inferred from homology"/>
<dbReference type="HAMAP" id="MF_00991">
    <property type="entry name" value="MqnB"/>
    <property type="match status" value="1"/>
</dbReference>
<feature type="region of interest" description="Disordered" evidence="3">
    <location>
        <begin position="233"/>
        <end position="257"/>
    </location>
</feature>
<dbReference type="EMBL" id="SMKI01000105">
    <property type="protein sequence ID" value="TDC75462.1"/>
    <property type="molecule type" value="Genomic_DNA"/>
</dbReference>
<dbReference type="Gene3D" id="3.40.50.1580">
    <property type="entry name" value="Nucleoside phosphorylase domain"/>
    <property type="match status" value="1"/>
</dbReference>
<dbReference type="PANTHER" id="PTHR46832:SF2">
    <property type="entry name" value="FUTALOSINE HYDROLASE"/>
    <property type="match status" value="1"/>
</dbReference>
<evidence type="ECO:0000313" key="6">
    <source>
        <dbReference type="Proteomes" id="UP000295345"/>
    </source>
</evidence>
<dbReference type="InterPro" id="IPR035994">
    <property type="entry name" value="Nucleoside_phosphorylase_sf"/>
</dbReference>
<evidence type="ECO:0000256" key="2">
    <source>
        <dbReference type="NCBIfam" id="TIGR03664"/>
    </source>
</evidence>
<organism evidence="5 6">
    <name type="scientific">Streptomyces hainanensis</name>
    <dbReference type="NCBI Taxonomy" id="402648"/>
    <lineage>
        <taxon>Bacteria</taxon>
        <taxon>Bacillati</taxon>
        <taxon>Actinomycetota</taxon>
        <taxon>Actinomycetes</taxon>
        <taxon>Kitasatosporales</taxon>
        <taxon>Streptomycetaceae</taxon>
        <taxon>Streptomyces</taxon>
    </lineage>
</organism>
<dbReference type="GO" id="GO:0019284">
    <property type="term" value="P:L-methionine salvage from S-adenosylmethionine"/>
    <property type="evidence" value="ECO:0007669"/>
    <property type="project" value="TreeGrafter"/>
</dbReference>
<keyword evidence="1 5" id="KW-0378">Hydrolase</keyword>
<dbReference type="NCBIfam" id="NF006087">
    <property type="entry name" value="PRK08236.1"/>
    <property type="match status" value="1"/>
</dbReference>
<comment type="similarity">
    <text evidence="1">Belongs to the PNP/UDP phosphorylase family. Futalosine hydrolase subfamily.</text>
</comment>
<dbReference type="OrthoDB" id="9788270at2"/>
<dbReference type="GO" id="GO:0009234">
    <property type="term" value="P:menaquinone biosynthetic process"/>
    <property type="evidence" value="ECO:0007669"/>
    <property type="project" value="UniProtKB-UniRule"/>
</dbReference>
<dbReference type="EC" id="3.2.2.26" evidence="1 2"/>